<keyword evidence="1" id="KW-0732">Signal</keyword>
<proteinExistence type="predicted"/>
<dbReference type="AlphaFoldDB" id="A0A517VFN5"/>
<accession>A0A517VFN5</accession>
<feature type="signal peptide" evidence="1">
    <location>
        <begin position="1"/>
        <end position="22"/>
    </location>
</feature>
<name>A0A517VFN5_9PLAN</name>
<dbReference type="GO" id="GO:0031146">
    <property type="term" value="P:SCF-dependent proteasomal ubiquitin-dependent protein catabolic process"/>
    <property type="evidence" value="ECO:0007669"/>
    <property type="project" value="TreeGrafter"/>
</dbReference>
<dbReference type="SUPFAM" id="SSF75005">
    <property type="entry name" value="Arabinanase/levansucrase/invertase"/>
    <property type="match status" value="1"/>
</dbReference>
<dbReference type="RefSeq" id="WP_145228884.1">
    <property type="nucleotide sequence ID" value="NZ_CP036343.1"/>
</dbReference>
<dbReference type="PANTHER" id="PTHR13318">
    <property type="entry name" value="PARTNER OF PAIRED, ISOFORM B-RELATED"/>
    <property type="match status" value="1"/>
</dbReference>
<dbReference type="PANTHER" id="PTHR13318:SF190">
    <property type="entry name" value="PARTNER OF PAIRED, ISOFORM B"/>
    <property type="match status" value="1"/>
</dbReference>
<feature type="chain" id="PRO_5022128037" evidence="1">
    <location>
        <begin position="23"/>
        <end position="536"/>
    </location>
</feature>
<dbReference type="GO" id="GO:0019005">
    <property type="term" value="C:SCF ubiquitin ligase complex"/>
    <property type="evidence" value="ECO:0007669"/>
    <property type="project" value="TreeGrafter"/>
</dbReference>
<dbReference type="EMBL" id="CP036343">
    <property type="protein sequence ID" value="QDT91767.1"/>
    <property type="molecule type" value="Genomic_DNA"/>
</dbReference>
<gene>
    <name evidence="2" type="ORF">Pan161_34300</name>
</gene>
<dbReference type="Proteomes" id="UP000316855">
    <property type="component" value="Chromosome"/>
</dbReference>
<protein>
    <submittedName>
        <fullName evidence="2">Leucine Rich repeats (2 copies)</fullName>
    </submittedName>
</protein>
<dbReference type="InterPro" id="IPR032675">
    <property type="entry name" value="LRR_dom_sf"/>
</dbReference>
<sequence precursor="true">MTFYKQTIWLILLFLPLFNTEAADPKITVTLGQHRVVFPAGYRGLNYFPDEPISVIKKNPFQYLMTAGDSTYLMQGRTLDNAVPIKKVLVPGAKTEFDNGYAGITSTVYNNKRKQLLAFYHAEDHVGMPKVSYNKDIQGAYWSIGMAVLNADSNVFTKSGQILTPSVRKSDVTHDHQGIGDVCVITDSTNTYLYAYFTDLTRKQGSKPAKIGMARSRIVDGGKPGSWYKFHNGGFTEKGRGGMESPVVFPPASFPCDVYAPHVTYIRELKKYMMVCNVMVYSDHEKQRAEKGGIYFCFSDDGINWSEPKSLVTGHPVPYQGRKYVGHPHLLITRATVNRVSGWLLYAYTPRWGTKAPNQPHHLAKRTITINLGKDSDTTSTQPTPRTTPVDLTSLRKLANSEKVNTKGEIFDLDLTGASLTESHLAAIGTLRSLGSLALRQTNVTNENLEIIGKLTKLKYLSLGKTRITSDGLRHLKGLKNLKGLRINGNKGIGDSGVEHLTGMKKLTVLQINNTSITGAGVQKLKRALPNCKIIR</sequence>
<organism evidence="2 3">
    <name type="scientific">Gimesia algae</name>
    <dbReference type="NCBI Taxonomy" id="2527971"/>
    <lineage>
        <taxon>Bacteria</taxon>
        <taxon>Pseudomonadati</taxon>
        <taxon>Planctomycetota</taxon>
        <taxon>Planctomycetia</taxon>
        <taxon>Planctomycetales</taxon>
        <taxon>Planctomycetaceae</taxon>
        <taxon>Gimesia</taxon>
    </lineage>
</organism>
<reference evidence="2 3" key="1">
    <citation type="submission" date="2019-02" db="EMBL/GenBank/DDBJ databases">
        <title>Deep-cultivation of Planctomycetes and their phenomic and genomic characterization uncovers novel biology.</title>
        <authorList>
            <person name="Wiegand S."/>
            <person name="Jogler M."/>
            <person name="Boedeker C."/>
            <person name="Pinto D."/>
            <person name="Vollmers J."/>
            <person name="Rivas-Marin E."/>
            <person name="Kohn T."/>
            <person name="Peeters S.H."/>
            <person name="Heuer A."/>
            <person name="Rast P."/>
            <person name="Oberbeckmann S."/>
            <person name="Bunk B."/>
            <person name="Jeske O."/>
            <person name="Meyerdierks A."/>
            <person name="Storesund J.E."/>
            <person name="Kallscheuer N."/>
            <person name="Luecker S."/>
            <person name="Lage O.M."/>
            <person name="Pohl T."/>
            <person name="Merkel B.J."/>
            <person name="Hornburger P."/>
            <person name="Mueller R.-W."/>
            <person name="Bruemmer F."/>
            <person name="Labrenz M."/>
            <person name="Spormann A.M."/>
            <person name="Op den Camp H."/>
            <person name="Overmann J."/>
            <person name="Amann R."/>
            <person name="Jetten M.S.M."/>
            <person name="Mascher T."/>
            <person name="Medema M.H."/>
            <person name="Devos D.P."/>
            <person name="Kaster A.-K."/>
            <person name="Ovreas L."/>
            <person name="Rohde M."/>
            <person name="Galperin M.Y."/>
            <person name="Jogler C."/>
        </authorList>
    </citation>
    <scope>NUCLEOTIDE SEQUENCE [LARGE SCALE GENOMIC DNA]</scope>
    <source>
        <strain evidence="2 3">Pan161</strain>
    </source>
</reference>
<dbReference type="InterPro" id="IPR023296">
    <property type="entry name" value="Glyco_hydro_beta-prop_sf"/>
</dbReference>
<keyword evidence="3" id="KW-1185">Reference proteome</keyword>
<dbReference type="KEGG" id="gax:Pan161_34300"/>
<dbReference type="Gene3D" id="2.115.10.20">
    <property type="entry name" value="Glycosyl hydrolase domain, family 43"/>
    <property type="match status" value="1"/>
</dbReference>
<evidence type="ECO:0000313" key="3">
    <source>
        <dbReference type="Proteomes" id="UP000316855"/>
    </source>
</evidence>
<evidence type="ECO:0000313" key="2">
    <source>
        <dbReference type="EMBL" id="QDT91767.1"/>
    </source>
</evidence>
<dbReference type="Gene3D" id="3.80.10.10">
    <property type="entry name" value="Ribonuclease Inhibitor"/>
    <property type="match status" value="1"/>
</dbReference>
<dbReference type="SUPFAM" id="SSF52047">
    <property type="entry name" value="RNI-like"/>
    <property type="match status" value="1"/>
</dbReference>
<dbReference type="OrthoDB" id="272105at2"/>
<evidence type="ECO:0000256" key="1">
    <source>
        <dbReference type="SAM" id="SignalP"/>
    </source>
</evidence>